<dbReference type="EMBL" id="LR594035">
    <property type="protein sequence ID" value="VTS19674.1"/>
    <property type="molecule type" value="Genomic_DNA"/>
</dbReference>
<sequence length="72" mass="8533">MNKYQIIDKRLLSGNSILCFDKSNKEWFWIDINISDMLPDDVRFFHTKTQLIQSGFEEVFTNKNCEVLEVGE</sequence>
<dbReference type="Proteomes" id="UP000304914">
    <property type="component" value="Chromosome"/>
</dbReference>
<protein>
    <submittedName>
        <fullName evidence="1">Uncharacterized protein</fullName>
    </submittedName>
</protein>
<organism evidence="1 2">
    <name type="scientific">Streptococcus pseudoporcinus</name>
    <dbReference type="NCBI Taxonomy" id="361101"/>
    <lineage>
        <taxon>Bacteria</taxon>
        <taxon>Bacillati</taxon>
        <taxon>Bacillota</taxon>
        <taxon>Bacilli</taxon>
        <taxon>Lactobacillales</taxon>
        <taxon>Streptococcaceae</taxon>
        <taxon>Streptococcus</taxon>
    </lineage>
</organism>
<accession>A0A4U9Y0Z5</accession>
<reference evidence="1 2" key="1">
    <citation type="submission" date="2019-05" db="EMBL/GenBank/DDBJ databases">
        <authorList>
            <consortium name="Pathogen Informatics"/>
        </authorList>
    </citation>
    <scope>NUCLEOTIDE SEQUENCE [LARGE SCALE GENOMIC DNA]</scope>
    <source>
        <strain evidence="1 2">NCTC5385</strain>
    </source>
</reference>
<dbReference type="RefSeq" id="WP_077322800.1">
    <property type="nucleotide sequence ID" value="NZ_CABFNW010000003.1"/>
</dbReference>
<evidence type="ECO:0000313" key="1">
    <source>
        <dbReference type="EMBL" id="VTS19674.1"/>
    </source>
</evidence>
<proteinExistence type="predicted"/>
<evidence type="ECO:0000313" key="2">
    <source>
        <dbReference type="Proteomes" id="UP000304914"/>
    </source>
</evidence>
<name>A0A4U9Y0Z5_9STRE</name>
<gene>
    <name evidence="1" type="ORF">NCTC5385_00867</name>
</gene>
<dbReference type="AlphaFoldDB" id="A0A4U9Y0Z5"/>